<dbReference type="Proteomes" id="UP000054561">
    <property type="component" value="Unassembled WGS sequence"/>
</dbReference>
<dbReference type="RefSeq" id="XP_012333677.1">
    <property type="nucleotide sequence ID" value="XM_012478254.1"/>
</dbReference>
<reference evidence="2 3" key="1">
    <citation type="submission" date="2014-03" db="EMBL/GenBank/DDBJ databases">
        <title>The Genome Sequence of Plasmodium fragile nilgiri.</title>
        <authorList>
            <consortium name="The Broad Institute Genomics Platform"/>
            <consortium name="The Broad Institute Genome Sequencing Center for Infectious Disease"/>
            <person name="Neafsey D."/>
            <person name="Duraisingh M."/>
            <person name="Young S.K."/>
            <person name="Zeng Q."/>
            <person name="Gargeya S."/>
            <person name="Abouelleil A."/>
            <person name="Alvarado L."/>
            <person name="Chapman S.B."/>
            <person name="Gainer-Dewar J."/>
            <person name="Goldberg J."/>
            <person name="Griggs A."/>
            <person name="Gujja S."/>
            <person name="Hansen M."/>
            <person name="Howarth C."/>
            <person name="Imamovic A."/>
            <person name="Larimer J."/>
            <person name="Pearson M."/>
            <person name="Poon T.W."/>
            <person name="Priest M."/>
            <person name="Roberts A."/>
            <person name="Saif S."/>
            <person name="Shea T."/>
            <person name="Sykes S."/>
            <person name="Wortman J."/>
            <person name="Nusbaum C."/>
            <person name="Birren B."/>
        </authorList>
    </citation>
    <scope>NUCLEOTIDE SEQUENCE [LARGE SCALE GENOMIC DNA]</scope>
    <source>
        <strain evidence="3">nilgiri</strain>
    </source>
</reference>
<keyword evidence="3" id="KW-1185">Reference proteome</keyword>
<proteinExistence type="predicted"/>
<accession>A0A0D9QRV4</accession>
<evidence type="ECO:0000313" key="2">
    <source>
        <dbReference type="EMBL" id="KJP89648.1"/>
    </source>
</evidence>
<evidence type="ECO:0000313" key="3">
    <source>
        <dbReference type="Proteomes" id="UP000054561"/>
    </source>
</evidence>
<name>A0A0D9QRV4_PLAFR</name>
<keyword evidence="1" id="KW-0812">Transmembrane</keyword>
<feature type="transmembrane region" description="Helical" evidence="1">
    <location>
        <begin position="37"/>
        <end position="60"/>
    </location>
</feature>
<organism evidence="2 3">
    <name type="scientific">Plasmodium fragile</name>
    <dbReference type="NCBI Taxonomy" id="5857"/>
    <lineage>
        <taxon>Eukaryota</taxon>
        <taxon>Sar</taxon>
        <taxon>Alveolata</taxon>
        <taxon>Apicomplexa</taxon>
        <taxon>Aconoidasida</taxon>
        <taxon>Haemosporida</taxon>
        <taxon>Plasmodiidae</taxon>
        <taxon>Plasmodium</taxon>
        <taxon>Plasmodium (Plasmodium)</taxon>
    </lineage>
</organism>
<sequence length="125" mass="14705">MYVYYLIINISQYEKPEDEKKNLIFLLFPYFIYNSNFAVAHCAKFFMLLLCSVSGFFIFIKTNYEFVGGSFNNCIKTAKGCMNVLSVDNCSSKIMCLFKWIIQDFCSHFKISIYSYWCKTILLSK</sequence>
<dbReference type="GeneID" id="24265920"/>
<evidence type="ECO:0000256" key="1">
    <source>
        <dbReference type="SAM" id="Phobius"/>
    </source>
</evidence>
<dbReference type="AlphaFoldDB" id="A0A0D9QRV4"/>
<protein>
    <submittedName>
        <fullName evidence="2">Uncharacterized protein</fullName>
    </submittedName>
</protein>
<keyword evidence="1" id="KW-0472">Membrane</keyword>
<dbReference type="VEuPathDB" id="PlasmoDB:AK88_00606"/>
<keyword evidence="1" id="KW-1133">Transmembrane helix</keyword>
<dbReference type="EMBL" id="KQ001649">
    <property type="protein sequence ID" value="KJP89648.1"/>
    <property type="molecule type" value="Genomic_DNA"/>
</dbReference>
<gene>
    <name evidence="2" type="ORF">AK88_00606</name>
</gene>